<gene>
    <name evidence="1" type="ORF">OPT61_g5195</name>
</gene>
<evidence type="ECO:0000313" key="2">
    <source>
        <dbReference type="Proteomes" id="UP001153331"/>
    </source>
</evidence>
<reference evidence="1" key="1">
    <citation type="submission" date="2022-11" db="EMBL/GenBank/DDBJ databases">
        <title>Genome Sequence of Boeremia exigua.</title>
        <authorList>
            <person name="Buettner E."/>
        </authorList>
    </citation>
    <scope>NUCLEOTIDE SEQUENCE</scope>
    <source>
        <strain evidence="1">CU02</strain>
    </source>
</reference>
<sequence>MVYPIQAHTVGSDGRTGDAGSEQRSTLIGHGRHMSSSAWWPSVEVHHPEQPSSHYHNIPSWLIEIILHPESTGRSHLLHRHEELKERSVLVYAMRSSIRRCGQSNECGLRLRQGEYDLQPRVLPPEG</sequence>
<name>A0ACC2IBB7_9PLEO</name>
<evidence type="ECO:0000313" key="1">
    <source>
        <dbReference type="EMBL" id="KAJ8112434.1"/>
    </source>
</evidence>
<comment type="caution">
    <text evidence="1">The sequence shown here is derived from an EMBL/GenBank/DDBJ whole genome shotgun (WGS) entry which is preliminary data.</text>
</comment>
<accession>A0ACC2IBB7</accession>
<proteinExistence type="predicted"/>
<dbReference type="EMBL" id="JAPHNI010000325">
    <property type="protein sequence ID" value="KAJ8112434.1"/>
    <property type="molecule type" value="Genomic_DNA"/>
</dbReference>
<protein>
    <submittedName>
        <fullName evidence="1">Uncharacterized protein</fullName>
    </submittedName>
</protein>
<organism evidence="1 2">
    <name type="scientific">Boeremia exigua</name>
    <dbReference type="NCBI Taxonomy" id="749465"/>
    <lineage>
        <taxon>Eukaryota</taxon>
        <taxon>Fungi</taxon>
        <taxon>Dikarya</taxon>
        <taxon>Ascomycota</taxon>
        <taxon>Pezizomycotina</taxon>
        <taxon>Dothideomycetes</taxon>
        <taxon>Pleosporomycetidae</taxon>
        <taxon>Pleosporales</taxon>
        <taxon>Pleosporineae</taxon>
        <taxon>Didymellaceae</taxon>
        <taxon>Boeremia</taxon>
    </lineage>
</organism>
<dbReference type="Proteomes" id="UP001153331">
    <property type="component" value="Unassembled WGS sequence"/>
</dbReference>
<keyword evidence="2" id="KW-1185">Reference proteome</keyword>